<organism evidence="2 3">
    <name type="scientific">Uruburuella testudinis</name>
    <dbReference type="NCBI Taxonomy" id="1282863"/>
    <lineage>
        <taxon>Bacteria</taxon>
        <taxon>Pseudomonadati</taxon>
        <taxon>Pseudomonadota</taxon>
        <taxon>Betaproteobacteria</taxon>
        <taxon>Neisseriales</taxon>
        <taxon>Neisseriaceae</taxon>
        <taxon>Uruburuella</taxon>
    </lineage>
</organism>
<keyword evidence="3" id="KW-1185">Reference proteome</keyword>
<sequence>MAASLKVEVEAAYADTGSLPINAAISQRGGNAGNYVDRINVDNNSGVITATISQQAATPIQGLTVTLTPGFTVNDQQGNTSWVCGGTVPDNFLPVSCK</sequence>
<reference evidence="2 3" key="1">
    <citation type="journal article" date="2022" name="Res Sq">
        <title>Evolution of multicellular longitudinally dividing oral cavity symbionts (Neisseriaceae).</title>
        <authorList>
            <person name="Nyongesa S."/>
            <person name="Weber P."/>
            <person name="Bernet E."/>
            <person name="Pullido F."/>
            <person name="Nieckarz M."/>
            <person name="Delaby M."/>
            <person name="Nieves C."/>
            <person name="Viehboeck T."/>
            <person name="Krause N."/>
            <person name="Rivera-Millot A."/>
            <person name="Nakamura A."/>
            <person name="Vischer N."/>
            <person name="VanNieuwenhze M."/>
            <person name="Brun Y."/>
            <person name="Cava F."/>
            <person name="Bulgheresi S."/>
            <person name="Veyrier F."/>
        </authorList>
    </citation>
    <scope>NUCLEOTIDE SEQUENCE [LARGE SCALE GENOMIC DNA]</scope>
    <source>
        <strain evidence="2 3">CCUG 63373m</strain>
    </source>
</reference>
<comment type="similarity">
    <text evidence="1">Belongs to the N-Me-Phe pilin family.</text>
</comment>
<accession>A0ABY4E0F1</accession>
<dbReference type="InterPro" id="IPR045584">
    <property type="entry name" value="Pilin-like"/>
</dbReference>
<dbReference type="SUPFAM" id="SSF54523">
    <property type="entry name" value="Pili subunits"/>
    <property type="match status" value="1"/>
</dbReference>
<name>A0ABY4E0F1_9NEIS</name>
<evidence type="ECO:0000256" key="1">
    <source>
        <dbReference type="ARBA" id="ARBA00005233"/>
    </source>
</evidence>
<evidence type="ECO:0000313" key="2">
    <source>
        <dbReference type="EMBL" id="UOO83292.1"/>
    </source>
</evidence>
<gene>
    <name evidence="2" type="ORF">LVJ83_13160</name>
</gene>
<dbReference type="Pfam" id="PF00114">
    <property type="entry name" value="Pilin"/>
    <property type="match status" value="1"/>
</dbReference>
<protein>
    <submittedName>
        <fullName evidence="2">Pilin</fullName>
    </submittedName>
</protein>
<evidence type="ECO:0000313" key="3">
    <source>
        <dbReference type="Proteomes" id="UP000829817"/>
    </source>
</evidence>
<dbReference type="Proteomes" id="UP000829817">
    <property type="component" value="Chromosome"/>
</dbReference>
<dbReference type="InterPro" id="IPR001082">
    <property type="entry name" value="Pilin"/>
</dbReference>
<dbReference type="Gene3D" id="3.30.700.10">
    <property type="entry name" value="Glycoprotein, Type 4 Pilin"/>
    <property type="match status" value="1"/>
</dbReference>
<dbReference type="EMBL" id="CP091508">
    <property type="protein sequence ID" value="UOO83292.1"/>
    <property type="molecule type" value="Genomic_DNA"/>
</dbReference>
<proteinExistence type="inferred from homology"/>